<dbReference type="InterPro" id="IPR006214">
    <property type="entry name" value="Bax_inhibitor_1-related"/>
</dbReference>
<organism evidence="6">
    <name type="scientific">viral metagenome</name>
    <dbReference type="NCBI Taxonomy" id="1070528"/>
    <lineage>
        <taxon>unclassified sequences</taxon>
        <taxon>metagenomes</taxon>
        <taxon>organismal metagenomes</taxon>
    </lineage>
</organism>
<dbReference type="PANTHER" id="PTHR23291">
    <property type="entry name" value="BAX INHIBITOR-RELATED"/>
    <property type="match status" value="1"/>
</dbReference>
<evidence type="ECO:0000313" key="6">
    <source>
        <dbReference type="EMBL" id="QHT31601.1"/>
    </source>
</evidence>
<feature type="transmembrane region" description="Helical" evidence="5">
    <location>
        <begin position="70"/>
        <end position="87"/>
    </location>
</feature>
<dbReference type="EMBL" id="MN738924">
    <property type="protein sequence ID" value="QHT31601.1"/>
    <property type="molecule type" value="Genomic_DNA"/>
</dbReference>
<dbReference type="PANTHER" id="PTHR23291:SF50">
    <property type="entry name" value="PROTEIN LIFEGUARD 4"/>
    <property type="match status" value="1"/>
</dbReference>
<evidence type="ECO:0000256" key="1">
    <source>
        <dbReference type="ARBA" id="ARBA00004141"/>
    </source>
</evidence>
<evidence type="ECO:0000256" key="4">
    <source>
        <dbReference type="ARBA" id="ARBA00023136"/>
    </source>
</evidence>
<feature type="transmembrane region" description="Helical" evidence="5">
    <location>
        <begin position="93"/>
        <end position="114"/>
    </location>
</feature>
<evidence type="ECO:0000256" key="2">
    <source>
        <dbReference type="ARBA" id="ARBA00022692"/>
    </source>
</evidence>
<dbReference type="Pfam" id="PF01027">
    <property type="entry name" value="Bax1-I"/>
    <property type="match status" value="1"/>
</dbReference>
<comment type="subcellular location">
    <subcellularLocation>
        <location evidence="1">Membrane</location>
        <topology evidence="1">Multi-pass membrane protein</topology>
    </subcellularLocation>
</comment>
<keyword evidence="2 5" id="KW-0812">Transmembrane</keyword>
<accession>A0A6C0ESE5</accession>
<evidence type="ECO:0000256" key="5">
    <source>
        <dbReference type="SAM" id="Phobius"/>
    </source>
</evidence>
<feature type="transmembrane region" description="Helical" evidence="5">
    <location>
        <begin position="126"/>
        <end position="149"/>
    </location>
</feature>
<protein>
    <submittedName>
        <fullName evidence="6">Uncharacterized protein</fullName>
    </submittedName>
</protein>
<keyword evidence="3 5" id="KW-1133">Transmembrane helix</keyword>
<reference evidence="6" key="1">
    <citation type="journal article" date="2020" name="Nature">
        <title>Giant virus diversity and host interactions through global metagenomics.</title>
        <authorList>
            <person name="Schulz F."/>
            <person name="Roux S."/>
            <person name="Paez-Espino D."/>
            <person name="Jungbluth S."/>
            <person name="Walsh D.A."/>
            <person name="Denef V.J."/>
            <person name="McMahon K.D."/>
            <person name="Konstantinidis K.T."/>
            <person name="Eloe-Fadrosh E.A."/>
            <person name="Kyrpides N.C."/>
            <person name="Woyke T."/>
        </authorList>
    </citation>
    <scope>NUCLEOTIDE SEQUENCE</scope>
    <source>
        <strain evidence="6">GVMAG-M-3300009155-48</strain>
    </source>
</reference>
<feature type="transmembrane region" description="Helical" evidence="5">
    <location>
        <begin position="39"/>
        <end position="58"/>
    </location>
</feature>
<dbReference type="GO" id="GO:0016020">
    <property type="term" value="C:membrane"/>
    <property type="evidence" value="ECO:0007669"/>
    <property type="project" value="UniProtKB-SubCell"/>
</dbReference>
<feature type="transmembrane region" description="Helical" evidence="5">
    <location>
        <begin position="182"/>
        <end position="200"/>
    </location>
</feature>
<evidence type="ECO:0000256" key="3">
    <source>
        <dbReference type="ARBA" id="ARBA00022989"/>
    </source>
</evidence>
<sequence length="240" mass="27667">MVHTNLYNTLFAKNQKGGNLVSFGKNKNFFKLLDEKKGFLMMVFANLIVQLGITYYVMENSKNEKEKLDIKLWILLVIGLFALIFVISLDLPLWLKTLIFTGISYMIGYLLSFLRNRVDPAIIKTAIFGTIGIFGSMFLFGLTMILFGVQLTQQFGGWLLLILLLYIIVKIVTMFMGNYSNFVKGFLMFGLTLFSVFIVYDTNQILQKDYYGDFITASMDYYLDIINIFVKLVNFMSLEE</sequence>
<feature type="transmembrane region" description="Helical" evidence="5">
    <location>
        <begin position="155"/>
        <end position="175"/>
    </location>
</feature>
<proteinExistence type="predicted"/>
<dbReference type="AlphaFoldDB" id="A0A6C0ESE5"/>
<name>A0A6C0ESE5_9ZZZZ</name>
<keyword evidence="4 5" id="KW-0472">Membrane</keyword>